<dbReference type="EMBL" id="LXQA010428606">
    <property type="protein sequence ID" value="MCI51213.1"/>
    <property type="molecule type" value="Genomic_DNA"/>
</dbReference>
<sequence length="61" mass="6772">HKNRATLRVAPASVARRVDSRRKSALAPLYCAPCQRQKVKPPSQNELRVALKTEHGKIVAV</sequence>
<reference evidence="1 2" key="1">
    <citation type="journal article" date="2018" name="Front. Plant Sci.">
        <title>Red Clover (Trifolium pratense) and Zigzag Clover (T. medium) - A Picture of Genomic Similarities and Differences.</title>
        <authorList>
            <person name="Dluhosova J."/>
            <person name="Istvanek J."/>
            <person name="Nedelnik J."/>
            <person name="Repkova J."/>
        </authorList>
    </citation>
    <scope>NUCLEOTIDE SEQUENCE [LARGE SCALE GENOMIC DNA]</scope>
    <source>
        <strain evidence="2">cv. 10/8</strain>
        <tissue evidence="1">Leaf</tissue>
    </source>
</reference>
<evidence type="ECO:0000313" key="2">
    <source>
        <dbReference type="Proteomes" id="UP000265520"/>
    </source>
</evidence>
<name>A0A392SQS4_9FABA</name>
<accession>A0A392SQS4</accession>
<comment type="caution">
    <text evidence="1">The sequence shown here is derived from an EMBL/GenBank/DDBJ whole genome shotgun (WGS) entry which is preliminary data.</text>
</comment>
<evidence type="ECO:0000313" key="1">
    <source>
        <dbReference type="EMBL" id="MCI51213.1"/>
    </source>
</evidence>
<dbReference type="AlphaFoldDB" id="A0A392SQS4"/>
<dbReference type="Proteomes" id="UP000265520">
    <property type="component" value="Unassembled WGS sequence"/>
</dbReference>
<protein>
    <submittedName>
        <fullName evidence="1">Uncharacterized protein</fullName>
    </submittedName>
</protein>
<organism evidence="1 2">
    <name type="scientific">Trifolium medium</name>
    <dbReference type="NCBI Taxonomy" id="97028"/>
    <lineage>
        <taxon>Eukaryota</taxon>
        <taxon>Viridiplantae</taxon>
        <taxon>Streptophyta</taxon>
        <taxon>Embryophyta</taxon>
        <taxon>Tracheophyta</taxon>
        <taxon>Spermatophyta</taxon>
        <taxon>Magnoliopsida</taxon>
        <taxon>eudicotyledons</taxon>
        <taxon>Gunneridae</taxon>
        <taxon>Pentapetalae</taxon>
        <taxon>rosids</taxon>
        <taxon>fabids</taxon>
        <taxon>Fabales</taxon>
        <taxon>Fabaceae</taxon>
        <taxon>Papilionoideae</taxon>
        <taxon>50 kb inversion clade</taxon>
        <taxon>NPAAA clade</taxon>
        <taxon>Hologalegina</taxon>
        <taxon>IRL clade</taxon>
        <taxon>Trifolieae</taxon>
        <taxon>Trifolium</taxon>
    </lineage>
</organism>
<keyword evidence="2" id="KW-1185">Reference proteome</keyword>
<proteinExistence type="predicted"/>
<feature type="non-terminal residue" evidence="1">
    <location>
        <position position="1"/>
    </location>
</feature>